<keyword evidence="2" id="KW-1185">Reference proteome</keyword>
<dbReference type="AlphaFoldDB" id="A0A818Z3D3"/>
<dbReference type="PANTHER" id="PTHR32046:SF11">
    <property type="entry name" value="IMMUNE-ASSOCIATED NUCLEOTIDE-BINDING PROTEIN 10-LIKE"/>
    <property type="match status" value="1"/>
</dbReference>
<proteinExistence type="predicted"/>
<evidence type="ECO:0008006" key="3">
    <source>
        <dbReference type="Google" id="ProtNLM"/>
    </source>
</evidence>
<dbReference type="InterPro" id="IPR027417">
    <property type="entry name" value="P-loop_NTPase"/>
</dbReference>
<dbReference type="Proteomes" id="UP000663866">
    <property type="component" value="Unassembled WGS sequence"/>
</dbReference>
<evidence type="ECO:0000313" key="1">
    <source>
        <dbReference type="EMBL" id="CAF3761412.1"/>
    </source>
</evidence>
<dbReference type="EMBL" id="CAJOBG010000121">
    <property type="protein sequence ID" value="CAF3761412.1"/>
    <property type="molecule type" value="Genomic_DNA"/>
</dbReference>
<gene>
    <name evidence="1" type="ORF">OVN521_LOCUS1709</name>
</gene>
<evidence type="ECO:0000313" key="2">
    <source>
        <dbReference type="Proteomes" id="UP000663866"/>
    </source>
</evidence>
<dbReference type="PROSITE" id="PS00675">
    <property type="entry name" value="SIGMA54_INTERACT_1"/>
    <property type="match status" value="1"/>
</dbReference>
<dbReference type="SUPFAM" id="SSF52540">
    <property type="entry name" value="P-loop containing nucleoside triphosphate hydrolases"/>
    <property type="match status" value="1"/>
</dbReference>
<reference evidence="1" key="1">
    <citation type="submission" date="2021-02" db="EMBL/GenBank/DDBJ databases">
        <authorList>
            <person name="Nowell W R."/>
        </authorList>
    </citation>
    <scope>NUCLEOTIDE SEQUENCE</scope>
</reference>
<name>A0A818Z3D3_9BILA</name>
<dbReference type="PANTHER" id="PTHR32046">
    <property type="entry name" value="G DOMAIN-CONTAINING PROTEIN"/>
    <property type="match status" value="1"/>
</dbReference>
<dbReference type="Gene3D" id="3.40.50.300">
    <property type="entry name" value="P-loop containing nucleotide triphosphate hydrolases"/>
    <property type="match status" value="1"/>
</dbReference>
<protein>
    <recommendedName>
        <fullName evidence="3">G domain-containing protein</fullName>
    </recommendedName>
</protein>
<comment type="caution">
    <text evidence="1">The sequence shown here is derived from an EMBL/GenBank/DDBJ whole genome shotgun (WGS) entry which is preliminary data.</text>
</comment>
<organism evidence="1 2">
    <name type="scientific">Rotaria magnacalcarata</name>
    <dbReference type="NCBI Taxonomy" id="392030"/>
    <lineage>
        <taxon>Eukaryota</taxon>
        <taxon>Metazoa</taxon>
        <taxon>Spiralia</taxon>
        <taxon>Gnathifera</taxon>
        <taxon>Rotifera</taxon>
        <taxon>Eurotatoria</taxon>
        <taxon>Bdelloidea</taxon>
        <taxon>Philodinida</taxon>
        <taxon>Philodinidae</taxon>
        <taxon>Rotaria</taxon>
    </lineage>
</organism>
<sequence>MRVEPQSTKQAQLQISQMIRPMLEAIRNILRNFIIWDMSTPTRSIELKPISLSRSTLVCYQCKRDVIRPGDFWMTIDVPYKIQKTCNQCRCAPDQHIEIDYKLDYAYLERCLNYIHADEMTHLELLLRASAQFAYFLINIACSSKDDPFWMGIIQMMGEENDLCQSQNPNEFNLELVKRLRQHMIHYRCGEQYHRIISNMAERKLQKVDQLQLLDPIKVATIDSTGIECVLKNGSKYHNGNFLHVINKPEGLHLSILSGLVNVKGIASLVNDPYPLNEYTRYLLYSYTYKEEQVSNKLKKSQKMSKSLRIPASANHIITGVNKGIDVIIVLQLPSESEFMRKIDEVLQRICSQLKNEQTALELNLDDENILGQITDTVVYSNIPSLMALFTVRDIREKQCKLQKLEKIQQQIIERIQKWIIDLRKGRTSDSKKDQLFQRSEHDDFLKQAASLQENIDILTAKEQFISKLTEQRFEYCNAIELNLTKSNYRNKLKNEKKLILCTNDKLNKKNEAKLNSHCIRLRQDVLNNHNVSLTYAEFSYSSIEKKKKPSTKPTKSKTPTLTTPDSRINILLLGETGVGKSTFINAFVNYLKFKTFEDAQSSIHVVLIPVSFLITVGNNFEELVVKFGDYDTSNNEDFEHPGESVTQHCRTYEFHLPDNDGQKLCIIDTPGFDDTRGLDQDDRNMQDILEYISSLTQLDAVFLLKPNSSELHTFIRMCLIQLLDLLDPNVHTNIIFCFTNARSTFYSSGDTAPLLKNLLKSFSINDEKHDYEMSWSPSVKESNRLIEYIQTTLIEYRLNSEWKSIKRVQVEINHMIYPMLQIRQNILRNNILYEMNITNKSIEMLSKAIHRSGSICLSCNFYPILVGKFCVAKNILHEFLKKCLSCSCHVDKHIPINCIINYEYSNAPVRTTQKETIHMPSQFTMAGAEFDYFLVHITHSSKTNPFLSVLERIIDEENKLCENQTSNHLNVKQVKNLIEIQCIYEKRMKDVSSNQQLTDLSNIDKRIATIRKYPMIEKQLEIMKQTQERMTELYEVSED</sequence>
<accession>A0A818Z3D3</accession>
<dbReference type="InterPro" id="IPR025662">
    <property type="entry name" value="Sigma_54_int_dom_ATP-bd_1"/>
</dbReference>